<dbReference type="EMBL" id="KZ819354">
    <property type="protein sequence ID" value="PWN45599.1"/>
    <property type="molecule type" value="Genomic_DNA"/>
</dbReference>
<gene>
    <name evidence="5" type="ORF">IE81DRAFT_363840</name>
</gene>
<reference evidence="5 6" key="1">
    <citation type="journal article" date="2018" name="Mol. Biol. Evol.">
        <title>Broad Genomic Sampling Reveals a Smut Pathogenic Ancestry of the Fungal Clade Ustilaginomycotina.</title>
        <authorList>
            <person name="Kijpornyongpan T."/>
            <person name="Mondo S.J."/>
            <person name="Barry K."/>
            <person name="Sandor L."/>
            <person name="Lee J."/>
            <person name="Lipzen A."/>
            <person name="Pangilinan J."/>
            <person name="LaButti K."/>
            <person name="Hainaut M."/>
            <person name="Henrissat B."/>
            <person name="Grigoriev I.V."/>
            <person name="Spatafora J.W."/>
            <person name="Aime M.C."/>
        </authorList>
    </citation>
    <scope>NUCLEOTIDE SEQUENCE [LARGE SCALE GENOMIC DNA]</scope>
    <source>
        <strain evidence="5 6">MCA 4658</strain>
    </source>
</reference>
<organism evidence="5 6">
    <name type="scientific">Ceraceosorus guamensis</name>
    <dbReference type="NCBI Taxonomy" id="1522189"/>
    <lineage>
        <taxon>Eukaryota</taxon>
        <taxon>Fungi</taxon>
        <taxon>Dikarya</taxon>
        <taxon>Basidiomycota</taxon>
        <taxon>Ustilaginomycotina</taxon>
        <taxon>Exobasidiomycetes</taxon>
        <taxon>Ceraceosorales</taxon>
        <taxon>Ceraceosoraceae</taxon>
        <taxon>Ceraceosorus</taxon>
    </lineage>
</organism>
<keyword evidence="6" id="KW-1185">Reference proteome</keyword>
<dbReference type="InParanoid" id="A0A316W6Y2"/>
<dbReference type="GO" id="GO:0005730">
    <property type="term" value="C:nucleolus"/>
    <property type="evidence" value="ECO:0007669"/>
    <property type="project" value="TreeGrafter"/>
</dbReference>
<dbReference type="PANTHER" id="PTHR23236:SF51">
    <property type="entry name" value="NUCLEOLAR PROTEIN 6"/>
    <property type="match status" value="1"/>
</dbReference>
<feature type="compositionally biased region" description="Basic and acidic residues" evidence="3">
    <location>
        <begin position="301"/>
        <end position="310"/>
    </location>
</feature>
<dbReference type="AlphaFoldDB" id="A0A316W6Y2"/>
<dbReference type="CDD" id="cd12400">
    <property type="entry name" value="RRM_Nop6"/>
    <property type="match status" value="1"/>
</dbReference>
<evidence type="ECO:0000256" key="3">
    <source>
        <dbReference type="SAM" id="MobiDB-lite"/>
    </source>
</evidence>
<accession>A0A316W6Y2</accession>
<name>A0A316W6Y2_9BASI</name>
<dbReference type="OrthoDB" id="167718at2759"/>
<dbReference type="PANTHER" id="PTHR23236">
    <property type="entry name" value="EUKARYOTIC TRANSLATION INITIATION FACTOR 4B/4H"/>
    <property type="match status" value="1"/>
</dbReference>
<dbReference type="InterPro" id="IPR012677">
    <property type="entry name" value="Nucleotide-bd_a/b_plait_sf"/>
</dbReference>
<protein>
    <recommendedName>
        <fullName evidence="4">RRM domain-containing protein</fullName>
    </recommendedName>
</protein>
<dbReference type="InterPro" id="IPR034228">
    <property type="entry name" value="Nop6_RRM"/>
</dbReference>
<dbReference type="Pfam" id="PF00076">
    <property type="entry name" value="RRM_1"/>
    <property type="match status" value="1"/>
</dbReference>
<dbReference type="STRING" id="1522189.A0A316W6Y2"/>
<dbReference type="SMART" id="SM00360">
    <property type="entry name" value="RRM"/>
    <property type="match status" value="1"/>
</dbReference>
<dbReference type="InterPro" id="IPR000504">
    <property type="entry name" value="RRM_dom"/>
</dbReference>
<feature type="region of interest" description="Disordered" evidence="3">
    <location>
        <begin position="1"/>
        <end position="69"/>
    </location>
</feature>
<feature type="domain" description="RRM" evidence="4">
    <location>
        <begin position="148"/>
        <end position="251"/>
    </location>
</feature>
<dbReference type="Gene3D" id="3.30.70.330">
    <property type="match status" value="1"/>
</dbReference>
<feature type="region of interest" description="Disordered" evidence="3">
    <location>
        <begin position="82"/>
        <end position="140"/>
    </location>
</feature>
<evidence type="ECO:0000256" key="2">
    <source>
        <dbReference type="PROSITE-ProRule" id="PRU00176"/>
    </source>
</evidence>
<proteinExistence type="predicted"/>
<evidence type="ECO:0000313" key="5">
    <source>
        <dbReference type="EMBL" id="PWN45599.1"/>
    </source>
</evidence>
<feature type="compositionally biased region" description="Acidic residues" evidence="3">
    <location>
        <begin position="126"/>
        <end position="135"/>
    </location>
</feature>
<evidence type="ECO:0000256" key="1">
    <source>
        <dbReference type="ARBA" id="ARBA00022884"/>
    </source>
</evidence>
<sequence length="376" mass="39126">MPAGATRKARRAQEGKTLPPGHYVDASSPPQSSTHDTGGASKLGIAQSDSQVLIEPESGTSNEATPAVKPLKKKAIKAMLAKGVTPPGMHSASSSTAKVAEAVESDSSGQGAGSKDGGKRKRGEDGAENEENDAGGEDKAAKSEARRYIVFVGNMSFTSTASSLASHFKTHCHEEPKVRLLTTKHDTSAALKLSKSKQKSISKGKALDPGASKSKGCAFVEFESTSALQKALQFHHTLFEGRLINVELTAGGGGAGSKREEKIKAKNEALEKERQKLHEKYVAPKSEAKKAAGGDSTVSERPPKRAKPEDGSTSGEGAAQWGSRTKGGASEERQKRGGRRGKNAQANAGGDKGKGPGKGKPPRWAVTGANALKLQG</sequence>
<feature type="region of interest" description="Disordered" evidence="3">
    <location>
        <begin position="272"/>
        <end position="376"/>
    </location>
</feature>
<dbReference type="InterPro" id="IPR035979">
    <property type="entry name" value="RBD_domain_sf"/>
</dbReference>
<dbReference type="GeneID" id="37038683"/>
<dbReference type="GO" id="GO:0042274">
    <property type="term" value="P:ribosomal small subunit biogenesis"/>
    <property type="evidence" value="ECO:0007669"/>
    <property type="project" value="TreeGrafter"/>
</dbReference>
<feature type="compositionally biased region" description="Basic and acidic residues" evidence="3">
    <location>
        <begin position="272"/>
        <end position="292"/>
    </location>
</feature>
<evidence type="ECO:0000259" key="4">
    <source>
        <dbReference type="PROSITE" id="PS50102"/>
    </source>
</evidence>
<keyword evidence="1 2" id="KW-0694">RNA-binding</keyword>
<dbReference type="SUPFAM" id="SSF54928">
    <property type="entry name" value="RNA-binding domain, RBD"/>
    <property type="match status" value="1"/>
</dbReference>
<evidence type="ECO:0000313" key="6">
    <source>
        <dbReference type="Proteomes" id="UP000245783"/>
    </source>
</evidence>
<dbReference type="Proteomes" id="UP000245783">
    <property type="component" value="Unassembled WGS sequence"/>
</dbReference>
<dbReference type="GO" id="GO:0019843">
    <property type="term" value="F:rRNA binding"/>
    <property type="evidence" value="ECO:0007669"/>
    <property type="project" value="TreeGrafter"/>
</dbReference>
<dbReference type="PROSITE" id="PS50102">
    <property type="entry name" value="RRM"/>
    <property type="match status" value="1"/>
</dbReference>
<dbReference type="RefSeq" id="XP_025372759.1">
    <property type="nucleotide sequence ID" value="XM_025516813.1"/>
</dbReference>